<name>A0A221V0S3_9FLAO</name>
<accession>A0A221V0S3</accession>
<dbReference type="KEGG" id="aalg:AREALGSMS7_03707"/>
<dbReference type="Gene3D" id="3.30.2310.20">
    <property type="entry name" value="RelE-like"/>
    <property type="match status" value="1"/>
</dbReference>
<reference evidence="1 2" key="1">
    <citation type="submission" date="2017-07" db="EMBL/GenBank/DDBJ databases">
        <title>Genome Sequence of Arenibacter algicola Strain SMS7 Isolated from a culture of the Diatom Skeletonema marinoi.</title>
        <authorList>
            <person name="Topel M."/>
            <person name="Pinder M.I.M."/>
            <person name="Johansson O.N."/>
            <person name="Kourtchenko O."/>
            <person name="Godhe A."/>
            <person name="Clarke A.K."/>
        </authorList>
    </citation>
    <scope>NUCLEOTIDE SEQUENCE [LARGE SCALE GENOMIC DNA]</scope>
    <source>
        <strain evidence="1 2">SMS7</strain>
    </source>
</reference>
<dbReference type="InterPro" id="IPR007711">
    <property type="entry name" value="HigB-1"/>
</dbReference>
<evidence type="ECO:0000313" key="1">
    <source>
        <dbReference type="EMBL" id="ASO07120.1"/>
    </source>
</evidence>
<dbReference type="PANTHER" id="PTHR40266:SF2">
    <property type="entry name" value="TOXIN HIGB-1"/>
    <property type="match status" value="1"/>
</dbReference>
<dbReference type="PANTHER" id="PTHR40266">
    <property type="entry name" value="TOXIN HIGB-1"/>
    <property type="match status" value="1"/>
</dbReference>
<protein>
    <submittedName>
        <fullName evidence="1">Toxin HigB-1</fullName>
    </submittedName>
</protein>
<dbReference type="EMBL" id="CP022515">
    <property type="protein sequence ID" value="ASO07120.1"/>
    <property type="molecule type" value="Genomic_DNA"/>
</dbReference>
<dbReference type="SUPFAM" id="SSF143011">
    <property type="entry name" value="RelE-like"/>
    <property type="match status" value="1"/>
</dbReference>
<dbReference type="Pfam" id="PF05015">
    <property type="entry name" value="HigB-like_toxin"/>
    <property type="match status" value="1"/>
</dbReference>
<dbReference type="AlphaFoldDB" id="A0A221V0S3"/>
<evidence type="ECO:0000313" key="2">
    <source>
        <dbReference type="Proteomes" id="UP000204551"/>
    </source>
</evidence>
<sequence>MTLVTRKDMISSFGSKATEQIWNGIRVKKIPIEVQNVGRRKLRMLNNSQDISDLRIPPSNRLEKLSGKLSDYYSIRINKQWRIMFLWDKGNASEVEIIDYH</sequence>
<gene>
    <name evidence="1" type="primary">higB-1</name>
    <name evidence="1" type="ORF">AREALGSMS7_03707</name>
</gene>
<organism evidence="1 2">
    <name type="scientific">Arenibacter algicola</name>
    <dbReference type="NCBI Taxonomy" id="616991"/>
    <lineage>
        <taxon>Bacteria</taxon>
        <taxon>Pseudomonadati</taxon>
        <taxon>Bacteroidota</taxon>
        <taxon>Flavobacteriia</taxon>
        <taxon>Flavobacteriales</taxon>
        <taxon>Flavobacteriaceae</taxon>
        <taxon>Arenibacter</taxon>
    </lineage>
</organism>
<dbReference type="InterPro" id="IPR035093">
    <property type="entry name" value="RelE/ParE_toxin_dom_sf"/>
</dbReference>
<proteinExistence type="predicted"/>
<dbReference type="Proteomes" id="UP000204551">
    <property type="component" value="Chromosome"/>
</dbReference>